<evidence type="ECO:0000256" key="5">
    <source>
        <dbReference type="ARBA" id="ARBA00023280"/>
    </source>
</evidence>
<comment type="similarity">
    <text evidence="7 8">Belongs to the class I-like SAM-binding methyltransferase superfamily. C5-methyltransferase family.</text>
</comment>
<sequence>MNEKLKMIELFSGIGATRQAMSELDPNWEYICCEIDDKAYASYCAIHGPTPNLGDITKVERLPEADLVTWSFPCQDLSGASSVAKGMAEGTGTRSALCWEVIRLLREAKDEETLPHALLMENVPAILNKRNIAEFTRLVEELDAMGYESSYRVLNAKDYGVPQNRKRCFMISILRSEGGLGSFQWPEPCPDGRVLKDVLEPADDVPEKYYLSESRLEGLMRSTAKQAGKGNGFAFKPKGADDIAFSVTTCAGSRKTDNFVCVQTATLAGKGHECIRRIYSPEGLSPTVVTAAGGGHIPKVELPGQETRCRKLTPLECFRLMGFSDEAFRRAKGLGLCDTDLYRQAGNSIAVPCLKAIFGAMFGRDARRLLL</sequence>
<keyword evidence="6" id="KW-1258">Restriction-modification system evasion by virus</keyword>
<keyword evidence="11" id="KW-1185">Reference proteome</keyword>
<dbReference type="GO" id="GO:0003886">
    <property type="term" value="F:DNA (cytosine-5-)-methyltransferase activity"/>
    <property type="evidence" value="ECO:0007669"/>
    <property type="project" value="UniProtKB-EC"/>
</dbReference>
<dbReference type="GeneID" id="301841445"/>
<reference evidence="10 11" key="1">
    <citation type="journal article" date="2023" name="Nat. Microbiol.">
        <title>A compendium of viruses from methanogenic archaea reveals their diversity and adaptations to the gut environment.</title>
        <authorList>
            <person name="Medvedeva S."/>
            <person name="Borrel G."/>
            <person name="Krupovic M."/>
            <person name="Gribaldo S."/>
        </authorList>
    </citation>
    <scope>NUCLEOTIDE SEQUENCE [LARGE SCALE GENOMIC DNA]</scope>
</reference>
<keyword evidence="1 7" id="KW-0489">Methyltransferase</keyword>
<dbReference type="EMBL" id="BK063680">
    <property type="protein sequence ID" value="DBA35631.1"/>
    <property type="molecule type" value="Genomic_DNA"/>
</dbReference>
<gene>
    <name evidence="10" type="ORF">vir335_00075</name>
</gene>
<dbReference type="GO" id="GO:0099018">
    <property type="term" value="P:symbiont-mediated evasion of host restriction-modification system"/>
    <property type="evidence" value="ECO:0007669"/>
    <property type="project" value="UniProtKB-KW"/>
</dbReference>
<accession>A0AA87CCR1</accession>
<dbReference type="NCBIfam" id="TIGR00675">
    <property type="entry name" value="dcm"/>
    <property type="match status" value="1"/>
</dbReference>
<evidence type="ECO:0000256" key="6">
    <source>
        <dbReference type="ARBA" id="ARBA00033479"/>
    </source>
</evidence>
<name>A0AA87CCR1_9CAUD</name>
<comment type="catalytic activity">
    <reaction evidence="9">
        <text>a 2'-deoxycytidine in DNA + S-adenosyl-L-methionine = a 5-methyl-2'-deoxycytidine in DNA + S-adenosyl-L-homocysteine + H(+)</text>
        <dbReference type="Rhea" id="RHEA:13681"/>
        <dbReference type="Rhea" id="RHEA-COMP:11369"/>
        <dbReference type="Rhea" id="RHEA-COMP:11370"/>
        <dbReference type="ChEBI" id="CHEBI:15378"/>
        <dbReference type="ChEBI" id="CHEBI:57856"/>
        <dbReference type="ChEBI" id="CHEBI:59789"/>
        <dbReference type="ChEBI" id="CHEBI:85452"/>
        <dbReference type="ChEBI" id="CHEBI:85454"/>
        <dbReference type="EC" id="2.1.1.37"/>
    </reaction>
</comment>
<dbReference type="PROSITE" id="PS51679">
    <property type="entry name" value="SAM_MT_C5"/>
    <property type="match status" value="1"/>
</dbReference>
<dbReference type="SUPFAM" id="SSF53335">
    <property type="entry name" value="S-adenosyl-L-methionine-dependent methyltransferases"/>
    <property type="match status" value="1"/>
</dbReference>
<dbReference type="GO" id="GO:0052170">
    <property type="term" value="P:symbiont-mediated suppression of host innate immune response"/>
    <property type="evidence" value="ECO:0007669"/>
    <property type="project" value="UniProtKB-KW"/>
</dbReference>
<evidence type="ECO:0000256" key="2">
    <source>
        <dbReference type="ARBA" id="ARBA00022632"/>
    </source>
</evidence>
<dbReference type="PANTHER" id="PTHR46098">
    <property type="entry name" value="TRNA (CYTOSINE(38)-C(5))-METHYLTRANSFERASE"/>
    <property type="match status" value="1"/>
</dbReference>
<protein>
    <recommendedName>
        <fullName evidence="9">Cytosine-specific methyltransferase</fullName>
        <ecNumber evidence="9">2.1.1.37</ecNumber>
    </recommendedName>
</protein>
<dbReference type="Proteomes" id="UP001302000">
    <property type="component" value="Segment"/>
</dbReference>
<evidence type="ECO:0000256" key="9">
    <source>
        <dbReference type="RuleBase" id="RU000417"/>
    </source>
</evidence>
<dbReference type="Pfam" id="PF00145">
    <property type="entry name" value="DNA_methylase"/>
    <property type="match status" value="1"/>
</dbReference>
<dbReference type="InterPro" id="IPR029063">
    <property type="entry name" value="SAM-dependent_MTases_sf"/>
</dbReference>
<dbReference type="PRINTS" id="PR00105">
    <property type="entry name" value="C5METTRFRASE"/>
</dbReference>
<dbReference type="InterPro" id="IPR018117">
    <property type="entry name" value="C5_DNA_meth_AS"/>
</dbReference>
<keyword evidence="2" id="KW-0945">Host-virus interaction</keyword>
<evidence type="ECO:0000256" key="1">
    <source>
        <dbReference type="ARBA" id="ARBA00022603"/>
    </source>
</evidence>
<evidence type="ECO:0000256" key="3">
    <source>
        <dbReference type="ARBA" id="ARBA00022679"/>
    </source>
</evidence>
<keyword evidence="5" id="KW-0899">Viral immunoevasion</keyword>
<dbReference type="InterPro" id="IPR050750">
    <property type="entry name" value="C5-MTase"/>
</dbReference>
<evidence type="ECO:0000313" key="11">
    <source>
        <dbReference type="Proteomes" id="UP001302000"/>
    </source>
</evidence>
<dbReference type="GO" id="GO:0032259">
    <property type="term" value="P:methylation"/>
    <property type="evidence" value="ECO:0007669"/>
    <property type="project" value="UniProtKB-KW"/>
</dbReference>
<dbReference type="InterPro" id="IPR001525">
    <property type="entry name" value="C5_MeTfrase"/>
</dbReference>
<evidence type="ECO:0000256" key="4">
    <source>
        <dbReference type="ARBA" id="ARBA00022691"/>
    </source>
</evidence>
<dbReference type="PROSITE" id="PS00094">
    <property type="entry name" value="C5_MTASE_1"/>
    <property type="match status" value="1"/>
</dbReference>
<keyword evidence="3 7" id="KW-0808">Transferase</keyword>
<dbReference type="PANTHER" id="PTHR46098:SF1">
    <property type="entry name" value="TRNA (CYTOSINE(38)-C(5))-METHYLTRANSFERASE"/>
    <property type="match status" value="1"/>
</dbReference>
<keyword evidence="4 7" id="KW-0949">S-adenosyl-L-methionine</keyword>
<proteinExistence type="inferred from homology"/>
<dbReference type="EC" id="2.1.1.37" evidence="9"/>
<keyword evidence="2" id="KW-1090">Inhibition of host innate immune response by virus</keyword>
<evidence type="ECO:0000256" key="7">
    <source>
        <dbReference type="PROSITE-ProRule" id="PRU01016"/>
    </source>
</evidence>
<dbReference type="Gene3D" id="3.40.50.150">
    <property type="entry name" value="Vaccinia Virus protein VP39"/>
    <property type="match status" value="1"/>
</dbReference>
<feature type="active site" evidence="7">
    <location>
        <position position="74"/>
    </location>
</feature>
<evidence type="ECO:0000313" key="10">
    <source>
        <dbReference type="EMBL" id="DBA35631.1"/>
    </source>
</evidence>
<organism evidence="10 11">
    <name type="scientific">Caudoviricetes sp. vir335</name>
    <dbReference type="NCBI Taxonomy" id="3068357"/>
    <lineage>
        <taxon>Viruses</taxon>
        <taxon>Duplodnaviria</taxon>
        <taxon>Heunggongvirae</taxon>
        <taxon>Uroviricota</taxon>
        <taxon>Caudoviricetes</taxon>
    </lineage>
</organism>
<dbReference type="Gene3D" id="3.90.120.10">
    <property type="entry name" value="DNA Methylase, subunit A, domain 2"/>
    <property type="match status" value="1"/>
</dbReference>
<evidence type="ECO:0000256" key="8">
    <source>
        <dbReference type="RuleBase" id="RU000416"/>
    </source>
</evidence>
<dbReference type="RefSeq" id="YP_013605535.1">
    <property type="nucleotide sequence ID" value="NC_134205.1"/>
</dbReference>